<keyword evidence="5" id="KW-0735">Signal-anchor</keyword>
<dbReference type="InterPro" id="IPR027417">
    <property type="entry name" value="P-loop_NTPase"/>
</dbReference>
<comment type="subcellular location">
    <subcellularLocation>
        <location evidence="1">Golgi apparatus membrane</location>
        <topology evidence="1">Single-pass type II membrane protein</topology>
    </subcellularLocation>
</comment>
<keyword evidence="9" id="KW-0325">Glycoprotein</keyword>
<dbReference type="PANTHER" id="PTHR14647:SF87">
    <property type="entry name" value="PUTATIVE-RELATED"/>
    <property type="match status" value="1"/>
</dbReference>
<evidence type="ECO:0000256" key="7">
    <source>
        <dbReference type="ARBA" id="ARBA00023034"/>
    </source>
</evidence>
<dbReference type="OrthoDB" id="514299at2759"/>
<evidence type="ECO:0000256" key="9">
    <source>
        <dbReference type="ARBA" id="ARBA00023180"/>
    </source>
</evidence>
<dbReference type="GO" id="GO:0001733">
    <property type="term" value="F:galactosylceramide sulfotransferase activity"/>
    <property type="evidence" value="ECO:0007669"/>
    <property type="project" value="InterPro"/>
</dbReference>
<dbReference type="GO" id="GO:0009247">
    <property type="term" value="P:glycolipid biosynthetic process"/>
    <property type="evidence" value="ECO:0007669"/>
    <property type="project" value="InterPro"/>
</dbReference>
<evidence type="ECO:0000256" key="8">
    <source>
        <dbReference type="ARBA" id="ARBA00023136"/>
    </source>
</evidence>
<dbReference type="InterPro" id="IPR009729">
    <property type="entry name" value="Gal-3-0_sulfotransfrase"/>
</dbReference>
<evidence type="ECO:0000256" key="4">
    <source>
        <dbReference type="ARBA" id="ARBA00022692"/>
    </source>
</evidence>
<dbReference type="Gene3D" id="3.40.50.300">
    <property type="entry name" value="P-loop containing nucleotide triphosphate hydrolases"/>
    <property type="match status" value="1"/>
</dbReference>
<comment type="caution">
    <text evidence="12">The sequence shown here is derived from an EMBL/GenBank/DDBJ whole genome shotgun (WGS) entry which is preliminary data.</text>
</comment>
<keyword evidence="13" id="KW-1185">Reference proteome</keyword>
<evidence type="ECO:0000313" key="13">
    <source>
        <dbReference type="Proteomes" id="UP000770661"/>
    </source>
</evidence>
<keyword evidence="7" id="KW-0333">Golgi apparatus</keyword>
<comment type="similarity">
    <text evidence="2">Belongs to the galactose-3-O-sulfotransferase family.</text>
</comment>
<dbReference type="PANTHER" id="PTHR14647">
    <property type="entry name" value="GALACTOSE-3-O-SULFOTRANSFERASE"/>
    <property type="match status" value="1"/>
</dbReference>
<feature type="region of interest" description="Disordered" evidence="10">
    <location>
        <begin position="1"/>
        <end position="100"/>
    </location>
</feature>
<dbReference type="Proteomes" id="UP000770661">
    <property type="component" value="Unassembled WGS sequence"/>
</dbReference>
<keyword evidence="6 11" id="KW-1133">Transmembrane helix</keyword>
<feature type="compositionally biased region" description="Basic and acidic residues" evidence="10">
    <location>
        <begin position="18"/>
        <end position="41"/>
    </location>
</feature>
<keyword evidence="4 11" id="KW-0812">Transmembrane</keyword>
<keyword evidence="8 11" id="KW-0472">Membrane</keyword>
<reference evidence="12" key="1">
    <citation type="submission" date="2020-07" db="EMBL/GenBank/DDBJ databases">
        <title>The High-quality genome of the commercially important snow crab, Chionoecetes opilio.</title>
        <authorList>
            <person name="Jeong J.-H."/>
            <person name="Ryu S."/>
        </authorList>
    </citation>
    <scope>NUCLEOTIDE SEQUENCE</scope>
    <source>
        <strain evidence="12">MADBK_172401_WGS</strain>
        <tissue evidence="12">Digestive gland</tissue>
    </source>
</reference>
<gene>
    <name evidence="12" type="primary">Gal3st3_0</name>
    <name evidence="12" type="ORF">GWK47_022341</name>
</gene>
<evidence type="ECO:0000256" key="2">
    <source>
        <dbReference type="ARBA" id="ARBA00008124"/>
    </source>
</evidence>
<protein>
    <submittedName>
        <fullName evidence="12">Galactose-3-O-sulfotransferase 3</fullName>
    </submittedName>
</protein>
<accession>A0A8J5BUX8</accession>
<evidence type="ECO:0000256" key="11">
    <source>
        <dbReference type="SAM" id="Phobius"/>
    </source>
</evidence>
<dbReference type="AlphaFoldDB" id="A0A8J5BUX8"/>
<sequence length="299" mass="32676">MEAEAGGRGVRDEEEMDDLARPSREPRDRSAQDRRKWRVGETSKPSTTTPLGDAAGVDVIKTKKENDGSEPAGGAAGPRSDGTALPRKEATDDRRRAREFQAGEGGVMRVLQCLRPRLCRPKVLVVAVVAAALLYGALLMNGMQPNAKKPRWMEVNSCSPRTNIAFLKTHKCASSAVQNILFRYGDKHDLNFALPDRDNYFGFGGFTFNASMVLSSPLNKLTPNIFAIHTKWDHAEVKKVMPQDTVFFTIVREPKAVFESLYIFGKFQVGGLTITSGLVMVFRADGGVAGAAAHYLSGS</sequence>
<evidence type="ECO:0000256" key="6">
    <source>
        <dbReference type="ARBA" id="ARBA00022989"/>
    </source>
</evidence>
<name>A0A8J5BUX8_CHIOP</name>
<feature type="transmembrane region" description="Helical" evidence="11">
    <location>
        <begin position="123"/>
        <end position="143"/>
    </location>
</feature>
<organism evidence="12 13">
    <name type="scientific">Chionoecetes opilio</name>
    <name type="common">Atlantic snow crab</name>
    <name type="synonym">Cancer opilio</name>
    <dbReference type="NCBI Taxonomy" id="41210"/>
    <lineage>
        <taxon>Eukaryota</taxon>
        <taxon>Metazoa</taxon>
        <taxon>Ecdysozoa</taxon>
        <taxon>Arthropoda</taxon>
        <taxon>Crustacea</taxon>
        <taxon>Multicrustacea</taxon>
        <taxon>Malacostraca</taxon>
        <taxon>Eumalacostraca</taxon>
        <taxon>Eucarida</taxon>
        <taxon>Decapoda</taxon>
        <taxon>Pleocyemata</taxon>
        <taxon>Brachyura</taxon>
        <taxon>Eubrachyura</taxon>
        <taxon>Majoidea</taxon>
        <taxon>Majidae</taxon>
        <taxon>Chionoecetes</taxon>
    </lineage>
</organism>
<evidence type="ECO:0000256" key="1">
    <source>
        <dbReference type="ARBA" id="ARBA00004323"/>
    </source>
</evidence>
<dbReference type="GO" id="GO:0000139">
    <property type="term" value="C:Golgi membrane"/>
    <property type="evidence" value="ECO:0007669"/>
    <property type="project" value="UniProtKB-SubCell"/>
</dbReference>
<keyword evidence="3" id="KW-0808">Transferase</keyword>
<dbReference type="SUPFAM" id="SSF52540">
    <property type="entry name" value="P-loop containing nucleoside triphosphate hydrolases"/>
    <property type="match status" value="1"/>
</dbReference>
<evidence type="ECO:0000256" key="5">
    <source>
        <dbReference type="ARBA" id="ARBA00022968"/>
    </source>
</evidence>
<evidence type="ECO:0000256" key="3">
    <source>
        <dbReference type="ARBA" id="ARBA00022679"/>
    </source>
</evidence>
<feature type="compositionally biased region" description="Basic and acidic residues" evidence="10">
    <location>
        <begin position="86"/>
        <end position="100"/>
    </location>
</feature>
<evidence type="ECO:0000256" key="10">
    <source>
        <dbReference type="SAM" id="MobiDB-lite"/>
    </source>
</evidence>
<evidence type="ECO:0000313" key="12">
    <source>
        <dbReference type="EMBL" id="KAG0710658.1"/>
    </source>
</evidence>
<dbReference type="Pfam" id="PF06990">
    <property type="entry name" value="Gal-3-0_sulfotr"/>
    <property type="match status" value="1"/>
</dbReference>
<dbReference type="EMBL" id="JACEEZ010023971">
    <property type="protein sequence ID" value="KAG0710658.1"/>
    <property type="molecule type" value="Genomic_DNA"/>
</dbReference>
<proteinExistence type="inferred from homology"/>